<accession>A0A2S9QIE4</accession>
<organism evidence="10 11">
    <name type="scientific">Labrys okinawensis</name>
    <dbReference type="NCBI Taxonomy" id="346911"/>
    <lineage>
        <taxon>Bacteria</taxon>
        <taxon>Pseudomonadati</taxon>
        <taxon>Pseudomonadota</taxon>
        <taxon>Alphaproteobacteria</taxon>
        <taxon>Hyphomicrobiales</taxon>
        <taxon>Xanthobacteraceae</taxon>
        <taxon>Labrys</taxon>
    </lineage>
</organism>
<evidence type="ECO:0000256" key="6">
    <source>
        <dbReference type="ARBA" id="ARBA00022989"/>
    </source>
</evidence>
<evidence type="ECO:0000256" key="4">
    <source>
        <dbReference type="ARBA" id="ARBA00022475"/>
    </source>
</evidence>
<reference evidence="10 11" key="1">
    <citation type="submission" date="2018-02" db="EMBL/GenBank/DDBJ databases">
        <title>Whole genome sequencing of endophytic bacterium.</title>
        <authorList>
            <person name="Eedara R."/>
            <person name="Podile A.R."/>
        </authorList>
    </citation>
    <scope>NUCLEOTIDE SEQUENCE [LARGE SCALE GENOMIC DNA]</scope>
    <source>
        <strain evidence="10 11">RP1T</strain>
    </source>
</reference>
<dbReference type="NCBIfam" id="TIGR01726">
    <property type="entry name" value="HEQRo_perm_3TM"/>
    <property type="match status" value="1"/>
</dbReference>
<protein>
    <submittedName>
        <fullName evidence="10">ABC transporter permease</fullName>
    </submittedName>
</protein>
<dbReference type="Pfam" id="PF00528">
    <property type="entry name" value="BPD_transp_1"/>
    <property type="match status" value="1"/>
</dbReference>
<keyword evidence="6 8" id="KW-1133">Transmembrane helix</keyword>
<proteinExistence type="inferred from homology"/>
<dbReference type="InterPro" id="IPR035906">
    <property type="entry name" value="MetI-like_sf"/>
</dbReference>
<gene>
    <name evidence="10" type="ORF">C5L14_00590</name>
</gene>
<dbReference type="PROSITE" id="PS50928">
    <property type="entry name" value="ABC_TM1"/>
    <property type="match status" value="1"/>
</dbReference>
<name>A0A2S9QIE4_9HYPH</name>
<evidence type="ECO:0000256" key="7">
    <source>
        <dbReference type="ARBA" id="ARBA00023136"/>
    </source>
</evidence>
<feature type="transmembrane region" description="Helical" evidence="8">
    <location>
        <begin position="66"/>
        <end position="85"/>
    </location>
</feature>
<feature type="transmembrane region" description="Helical" evidence="8">
    <location>
        <begin position="190"/>
        <end position="212"/>
    </location>
</feature>
<evidence type="ECO:0000256" key="1">
    <source>
        <dbReference type="ARBA" id="ARBA00004429"/>
    </source>
</evidence>
<comment type="similarity">
    <text evidence="2">Belongs to the binding-protein-dependent transport system permease family. HisMQ subfamily.</text>
</comment>
<dbReference type="PANTHER" id="PTHR30614:SF35">
    <property type="entry name" value="ABC TRANSPORTER PERMEASE PROTEIN"/>
    <property type="match status" value="1"/>
</dbReference>
<keyword evidence="11" id="KW-1185">Reference proteome</keyword>
<evidence type="ECO:0000256" key="2">
    <source>
        <dbReference type="ARBA" id="ARBA00010072"/>
    </source>
</evidence>
<dbReference type="Gene3D" id="1.10.3720.10">
    <property type="entry name" value="MetI-like"/>
    <property type="match status" value="1"/>
</dbReference>
<feature type="domain" description="ABC transmembrane type-1" evidence="9">
    <location>
        <begin position="21"/>
        <end position="209"/>
    </location>
</feature>
<dbReference type="CDD" id="cd06261">
    <property type="entry name" value="TM_PBP2"/>
    <property type="match status" value="1"/>
</dbReference>
<evidence type="ECO:0000313" key="11">
    <source>
        <dbReference type="Proteomes" id="UP000237682"/>
    </source>
</evidence>
<feature type="transmembrane region" description="Helical" evidence="8">
    <location>
        <begin position="20"/>
        <end position="45"/>
    </location>
</feature>
<dbReference type="GO" id="GO:0043190">
    <property type="term" value="C:ATP-binding cassette (ABC) transporter complex"/>
    <property type="evidence" value="ECO:0007669"/>
    <property type="project" value="InterPro"/>
</dbReference>
<feature type="transmembrane region" description="Helical" evidence="8">
    <location>
        <begin position="91"/>
        <end position="113"/>
    </location>
</feature>
<sequence length="240" mass="25915">MAYEMNFAPVFTRAPDLVHGTINTIVLSAESIAIGLAIGLGVALTRVNGPRWGAAAAATYVEAFRNTPLLVQLFLLFFGMPYVGFRLSADHAAIVAISLNLGAYSAEIFRAGLLAIPRTQIEAGFALGLSRLQVMRYIIIIPALRVIYPALTGQLTLTLLGTSIASSISATELTLAGSKIESQSFRSLETFLVVAAIYICITFCFRLVYWLIGLWLFRRRDPQTGLAGAVLKLETREGGA</sequence>
<evidence type="ECO:0000313" key="10">
    <source>
        <dbReference type="EMBL" id="PRH89126.1"/>
    </source>
</evidence>
<dbReference type="AlphaFoldDB" id="A0A2S9QIE4"/>
<dbReference type="RefSeq" id="WP_105860092.1">
    <property type="nucleotide sequence ID" value="NZ_PUEJ01000001.1"/>
</dbReference>
<keyword evidence="4" id="KW-1003">Cell membrane</keyword>
<dbReference type="GO" id="GO:0006865">
    <property type="term" value="P:amino acid transport"/>
    <property type="evidence" value="ECO:0007669"/>
    <property type="project" value="TreeGrafter"/>
</dbReference>
<keyword evidence="5 8" id="KW-0812">Transmembrane</keyword>
<evidence type="ECO:0000256" key="5">
    <source>
        <dbReference type="ARBA" id="ARBA00022692"/>
    </source>
</evidence>
<dbReference type="Proteomes" id="UP000237682">
    <property type="component" value="Unassembled WGS sequence"/>
</dbReference>
<evidence type="ECO:0000256" key="8">
    <source>
        <dbReference type="RuleBase" id="RU363032"/>
    </source>
</evidence>
<feature type="transmembrane region" description="Helical" evidence="8">
    <location>
        <begin position="157"/>
        <end position="178"/>
    </location>
</feature>
<dbReference type="EMBL" id="PUEJ01000001">
    <property type="protein sequence ID" value="PRH89126.1"/>
    <property type="molecule type" value="Genomic_DNA"/>
</dbReference>
<dbReference type="InterPro" id="IPR010065">
    <property type="entry name" value="AA_ABC_transptr_permease_3TM"/>
</dbReference>
<dbReference type="OrthoDB" id="7341446at2"/>
<dbReference type="InterPro" id="IPR000515">
    <property type="entry name" value="MetI-like"/>
</dbReference>
<dbReference type="InterPro" id="IPR043429">
    <property type="entry name" value="ArtM/GltK/GlnP/TcyL/YhdX-like"/>
</dbReference>
<dbReference type="SUPFAM" id="SSF161098">
    <property type="entry name" value="MetI-like"/>
    <property type="match status" value="1"/>
</dbReference>
<keyword evidence="3 8" id="KW-0813">Transport</keyword>
<evidence type="ECO:0000256" key="3">
    <source>
        <dbReference type="ARBA" id="ARBA00022448"/>
    </source>
</evidence>
<dbReference type="GO" id="GO:0022857">
    <property type="term" value="F:transmembrane transporter activity"/>
    <property type="evidence" value="ECO:0007669"/>
    <property type="project" value="InterPro"/>
</dbReference>
<keyword evidence="7 8" id="KW-0472">Membrane</keyword>
<comment type="subcellular location">
    <subcellularLocation>
        <location evidence="1">Cell inner membrane</location>
        <topology evidence="1">Multi-pass membrane protein</topology>
    </subcellularLocation>
    <subcellularLocation>
        <location evidence="8">Cell membrane</location>
        <topology evidence="8">Multi-pass membrane protein</topology>
    </subcellularLocation>
</comment>
<comment type="caution">
    <text evidence="10">The sequence shown here is derived from an EMBL/GenBank/DDBJ whole genome shotgun (WGS) entry which is preliminary data.</text>
</comment>
<evidence type="ECO:0000259" key="9">
    <source>
        <dbReference type="PROSITE" id="PS50928"/>
    </source>
</evidence>
<dbReference type="PANTHER" id="PTHR30614">
    <property type="entry name" value="MEMBRANE COMPONENT OF AMINO ACID ABC TRANSPORTER"/>
    <property type="match status" value="1"/>
</dbReference>